<comment type="caution">
    <text evidence="3">The sequence shown here is derived from an EMBL/GenBank/DDBJ whole genome shotgun (WGS) entry which is preliminary data.</text>
</comment>
<dbReference type="InterPro" id="IPR036457">
    <property type="entry name" value="PPM-type-like_dom_sf"/>
</dbReference>
<evidence type="ECO:0000313" key="2">
    <source>
        <dbReference type="EMBL" id="CAH0487820.1"/>
    </source>
</evidence>
<dbReference type="EMBL" id="CAKLBC010000715">
    <property type="protein sequence ID" value="CAH0487820.1"/>
    <property type="molecule type" value="Genomic_DNA"/>
</dbReference>
<evidence type="ECO:0000313" key="3">
    <source>
        <dbReference type="EMBL" id="CAI5706778.1"/>
    </source>
</evidence>
<accession>A0AAV0SS20</accession>
<dbReference type="PROSITE" id="PS51746">
    <property type="entry name" value="PPM_2"/>
    <property type="match status" value="1"/>
</dbReference>
<organism evidence="3 5">
    <name type="scientific">Peronospora farinosa</name>
    <dbReference type="NCBI Taxonomy" id="134698"/>
    <lineage>
        <taxon>Eukaryota</taxon>
        <taxon>Sar</taxon>
        <taxon>Stramenopiles</taxon>
        <taxon>Oomycota</taxon>
        <taxon>Peronosporomycetes</taxon>
        <taxon>Peronosporales</taxon>
        <taxon>Peronosporaceae</taxon>
        <taxon>Peronospora</taxon>
    </lineage>
</organism>
<evidence type="ECO:0000259" key="1">
    <source>
        <dbReference type="PROSITE" id="PS51746"/>
    </source>
</evidence>
<dbReference type="Pfam" id="PF00481">
    <property type="entry name" value="PP2C"/>
    <property type="match status" value="1"/>
</dbReference>
<keyword evidence="4" id="KW-1185">Reference proteome</keyword>
<dbReference type="Proteomes" id="UP001157938">
    <property type="component" value="Unassembled WGS sequence"/>
</dbReference>
<evidence type="ECO:0000313" key="5">
    <source>
        <dbReference type="Proteomes" id="UP001159659"/>
    </source>
</evidence>
<dbReference type="CDD" id="cd00143">
    <property type="entry name" value="PP2Cc"/>
    <property type="match status" value="1"/>
</dbReference>
<dbReference type="InterPro" id="IPR001932">
    <property type="entry name" value="PPM-type_phosphatase-like_dom"/>
</dbReference>
<dbReference type="SMART" id="SM00332">
    <property type="entry name" value="PP2Cc"/>
    <property type="match status" value="1"/>
</dbReference>
<reference evidence="2 4" key="1">
    <citation type="submission" date="2021-11" db="EMBL/GenBank/DDBJ databases">
        <authorList>
            <person name="Islam A."/>
            <person name="Islam S."/>
            <person name="Flora M.S."/>
            <person name="Rahman M."/>
            <person name="Ziaur R.M."/>
            <person name="Epstein J.H."/>
            <person name="Hassan M."/>
            <person name="Klassen M."/>
            <person name="Woodard K."/>
            <person name="Webb A."/>
            <person name="Webby R.J."/>
            <person name="El Zowalaty M.E."/>
        </authorList>
    </citation>
    <scope>NUCLEOTIDE SEQUENCE [LARGE SCALE GENOMIC DNA]</scope>
    <source>
        <strain evidence="2">Pf1</strain>
    </source>
</reference>
<name>A0AAV0SS20_9STRA</name>
<protein>
    <recommendedName>
        <fullName evidence="1">PPM-type phosphatase domain-containing protein</fullName>
    </recommendedName>
</protein>
<dbReference type="SUPFAM" id="SSF81606">
    <property type="entry name" value="PP2C-like"/>
    <property type="match status" value="1"/>
</dbReference>
<dbReference type="Gene3D" id="3.60.40.10">
    <property type="entry name" value="PPM-type phosphatase domain"/>
    <property type="match status" value="1"/>
</dbReference>
<dbReference type="Proteomes" id="UP001159659">
    <property type="component" value="Unassembled WGS sequence"/>
</dbReference>
<dbReference type="PANTHER" id="PTHR47992">
    <property type="entry name" value="PROTEIN PHOSPHATASE"/>
    <property type="match status" value="1"/>
</dbReference>
<feature type="domain" description="PPM-type phosphatase" evidence="1">
    <location>
        <begin position="11"/>
        <end position="260"/>
    </location>
</feature>
<sequence length="260" mass="28802">MEKAFRSCQCVSYCEEMNAKHRKTMEDTIRIVDGYLQNPQNGYFAIHDGHGGRAVSTYLQRVLHENNATELQLADDDSTVEQCIERGYLMSDMECCQGSVGSTAVTALLLEEKGVKTLYVANVGDSRAVMSYKGKAIRLSKDHKASEHNEIERVIQRGGFVIQHRVSGLLAVSRSFGDRDLKQFVVARPYTSATRIVPATDYSFFVLGCDGVWDVLSDQEAVDMVGSLPIAQHYQAAQILVHEALSRGSDDNVTAIVVFL</sequence>
<proteinExistence type="predicted"/>
<dbReference type="EMBL" id="CANTFK010000129">
    <property type="protein sequence ID" value="CAI5706778.1"/>
    <property type="molecule type" value="Genomic_DNA"/>
</dbReference>
<dbReference type="GO" id="GO:0004722">
    <property type="term" value="F:protein serine/threonine phosphatase activity"/>
    <property type="evidence" value="ECO:0007669"/>
    <property type="project" value="InterPro"/>
</dbReference>
<reference evidence="3" key="2">
    <citation type="submission" date="2022-12" db="EMBL/GenBank/DDBJ databases">
        <authorList>
            <person name="Webb A."/>
        </authorList>
    </citation>
    <scope>NUCLEOTIDE SEQUENCE</scope>
    <source>
        <strain evidence="3">Pf2</strain>
    </source>
</reference>
<gene>
    <name evidence="2" type="ORF">PFR001_LOCUS3346</name>
    <name evidence="3" type="ORF">PFR002_LOCUS1184</name>
</gene>
<evidence type="ECO:0000313" key="4">
    <source>
        <dbReference type="Proteomes" id="UP001157938"/>
    </source>
</evidence>
<dbReference type="AlphaFoldDB" id="A0AAV0SS20"/>
<dbReference type="InterPro" id="IPR015655">
    <property type="entry name" value="PP2C"/>
</dbReference>